<proteinExistence type="predicted"/>
<name>A0A7W7YK13_9BACT</name>
<dbReference type="Proteomes" id="UP000534294">
    <property type="component" value="Unassembled WGS sequence"/>
</dbReference>
<organism evidence="1 2">
    <name type="scientific">Prosthecobacter dejongeii</name>
    <dbReference type="NCBI Taxonomy" id="48465"/>
    <lineage>
        <taxon>Bacteria</taxon>
        <taxon>Pseudomonadati</taxon>
        <taxon>Verrucomicrobiota</taxon>
        <taxon>Verrucomicrobiia</taxon>
        <taxon>Verrucomicrobiales</taxon>
        <taxon>Verrucomicrobiaceae</taxon>
        <taxon>Prosthecobacter</taxon>
    </lineage>
</organism>
<evidence type="ECO:0000313" key="1">
    <source>
        <dbReference type="EMBL" id="MBB5037628.1"/>
    </source>
</evidence>
<gene>
    <name evidence="1" type="ORF">HNQ64_001877</name>
</gene>
<accession>A0A7W7YK13</accession>
<keyword evidence="2" id="KW-1185">Reference proteome</keyword>
<comment type="caution">
    <text evidence="1">The sequence shown here is derived from an EMBL/GenBank/DDBJ whole genome shotgun (WGS) entry which is preliminary data.</text>
</comment>
<protein>
    <submittedName>
        <fullName evidence="1">Uncharacterized protein</fullName>
    </submittedName>
</protein>
<dbReference type="RefSeq" id="WP_184207698.1">
    <property type="nucleotide sequence ID" value="NZ_JACHIF010000003.1"/>
</dbReference>
<dbReference type="AlphaFoldDB" id="A0A7W7YK13"/>
<dbReference type="EMBL" id="JACHIF010000003">
    <property type="protein sequence ID" value="MBB5037628.1"/>
    <property type="molecule type" value="Genomic_DNA"/>
</dbReference>
<sequence length="139" mass="15679">MNALPHLPQLHNFLFMLPASTTAAEQEIIVSLARRMTALGYVYIASAHEGTMVDREDIRFMPLHEDMLPSFGVMAAVFIVRDQRIACAAREVYPDAHVLVIDPDRIREDLPDFEPEVIRSWPVPSAERPVVQKEWAAAA</sequence>
<evidence type="ECO:0000313" key="2">
    <source>
        <dbReference type="Proteomes" id="UP000534294"/>
    </source>
</evidence>
<reference evidence="1 2" key="1">
    <citation type="submission" date="2020-08" db="EMBL/GenBank/DDBJ databases">
        <title>Genomic Encyclopedia of Type Strains, Phase IV (KMG-IV): sequencing the most valuable type-strain genomes for metagenomic binning, comparative biology and taxonomic classification.</title>
        <authorList>
            <person name="Goeker M."/>
        </authorList>
    </citation>
    <scope>NUCLEOTIDE SEQUENCE [LARGE SCALE GENOMIC DNA]</scope>
    <source>
        <strain evidence="1 2">DSM 12251</strain>
    </source>
</reference>